<evidence type="ECO:0000259" key="6">
    <source>
        <dbReference type="Pfam" id="PF01593"/>
    </source>
</evidence>
<sequence length="627" mass="66221">MTTTAKTAIVIGGGISGLASAALLAREGHSVTLLEKNERVGGRAGVWERDGFRFDTGPSWYLMPEVFDHFFRLLGTSAAEQLDLVKLDPGYRVYFAGEFSSIDIAASRDENLELFESLEPGAGVRMSGYLDSAASTYELAKEYFLYSTFEKVSPLFAGPVLKRLPRLTRLLTEPLAGFAARTVRDPRLQQVLGYPAVFLGTSPYAAPSMYHLMSHLDLDEGVLYPRGGIAAVIDAIERLAVAEGVTIVTGAAVSRIVTAVEGTAPVVAAPVDVYDYETTEFDTNVIDRDELRRVLAGEEPTPAQAGGRARSAGPAAADASDTGSPATGATASRPRVGGVHYTDIDGRAHSLEAELVVSTADLWHTETSMLLPELQTYPESYWQKKVAGPSALLVMLGVRGELPQLEHHTLFFTKSWKSDFEKIFGTGTGATPHRTSIPDPASIYVCRPSATDDAVAPVGHENLFVLVPIPADPSIGAGGIGGAGDARIEALADAAIAQIADWAGIPDLAERVVVRRTVGPADFATDLNAWKGTALGPAHTLRQSAFFRARNVSTKVDGLYYAGGSTTPGIGLPMCLISAELVIKRLHGDTSTGQLPEPLGAVRGASPGARGADAGADPLPGASAEPR</sequence>
<comment type="similarity">
    <text evidence="4">Belongs to the carotenoid/retinoid oxidoreductase family.</text>
</comment>
<feature type="compositionally biased region" description="Low complexity" evidence="5">
    <location>
        <begin position="603"/>
        <end position="627"/>
    </location>
</feature>
<feature type="domain" description="Amine oxidase" evidence="6">
    <location>
        <begin position="15"/>
        <end position="264"/>
    </location>
</feature>
<dbReference type="NCBIfam" id="TIGR02734">
    <property type="entry name" value="crtI_fam"/>
    <property type="match status" value="2"/>
</dbReference>
<dbReference type="STRING" id="381665.SAMN05216554_1363"/>
<evidence type="ECO:0000313" key="8">
    <source>
        <dbReference type="Proteomes" id="UP000198891"/>
    </source>
</evidence>
<evidence type="ECO:0000256" key="4">
    <source>
        <dbReference type="RuleBase" id="RU362075"/>
    </source>
</evidence>
<dbReference type="InterPro" id="IPR014105">
    <property type="entry name" value="Carotenoid/retinoid_OxRdtase"/>
</dbReference>
<dbReference type="GO" id="GO:0016491">
    <property type="term" value="F:oxidoreductase activity"/>
    <property type="evidence" value="ECO:0007669"/>
    <property type="project" value="UniProtKB-KW"/>
</dbReference>
<dbReference type="GO" id="GO:0016117">
    <property type="term" value="P:carotenoid biosynthetic process"/>
    <property type="evidence" value="ECO:0007669"/>
    <property type="project" value="UniProtKB-KW"/>
</dbReference>
<reference evidence="7 8" key="1">
    <citation type="submission" date="2016-10" db="EMBL/GenBank/DDBJ databases">
        <authorList>
            <person name="de Groot N.N."/>
        </authorList>
    </citation>
    <scope>NUCLEOTIDE SEQUENCE [LARGE SCALE GENOMIC DNA]</scope>
    <source>
        <strain evidence="7 8">CGMCC 4.3491</strain>
    </source>
</reference>
<keyword evidence="2 4" id="KW-0125">Carotenoid biosynthesis</keyword>
<proteinExistence type="inferred from homology"/>
<dbReference type="PANTHER" id="PTHR43734">
    <property type="entry name" value="PHYTOENE DESATURASE"/>
    <property type="match status" value="1"/>
</dbReference>
<dbReference type="RefSeq" id="WP_245741316.1">
    <property type="nucleotide sequence ID" value="NZ_FNPZ01000001.1"/>
</dbReference>
<dbReference type="InterPro" id="IPR002937">
    <property type="entry name" value="Amino_oxidase"/>
</dbReference>
<feature type="region of interest" description="Disordered" evidence="5">
    <location>
        <begin position="298"/>
        <end position="337"/>
    </location>
</feature>
<protein>
    <submittedName>
        <fullName evidence="7">Phytoene desaturase</fullName>
    </submittedName>
</protein>
<feature type="region of interest" description="Disordered" evidence="5">
    <location>
        <begin position="593"/>
        <end position="627"/>
    </location>
</feature>
<evidence type="ECO:0000256" key="5">
    <source>
        <dbReference type="SAM" id="MobiDB-lite"/>
    </source>
</evidence>
<dbReference type="Gene3D" id="3.50.50.60">
    <property type="entry name" value="FAD/NAD(P)-binding domain"/>
    <property type="match status" value="2"/>
</dbReference>
<evidence type="ECO:0000313" key="7">
    <source>
        <dbReference type="EMBL" id="SDY74308.1"/>
    </source>
</evidence>
<dbReference type="SUPFAM" id="SSF51905">
    <property type="entry name" value="FAD/NAD(P)-binding domain"/>
    <property type="match status" value="1"/>
</dbReference>
<evidence type="ECO:0000256" key="3">
    <source>
        <dbReference type="ARBA" id="ARBA00023002"/>
    </source>
</evidence>
<accession>A0A1H3MDD4</accession>
<comment type="pathway">
    <text evidence="1 4">Carotenoid biosynthesis.</text>
</comment>
<evidence type="ECO:0000256" key="2">
    <source>
        <dbReference type="ARBA" id="ARBA00022746"/>
    </source>
</evidence>
<keyword evidence="3 4" id="KW-0560">Oxidoreductase</keyword>
<dbReference type="InterPro" id="IPR036188">
    <property type="entry name" value="FAD/NAD-bd_sf"/>
</dbReference>
<dbReference type="Proteomes" id="UP000198891">
    <property type="component" value="Unassembled WGS sequence"/>
</dbReference>
<feature type="compositionally biased region" description="Low complexity" evidence="5">
    <location>
        <begin position="305"/>
        <end position="327"/>
    </location>
</feature>
<keyword evidence="8" id="KW-1185">Reference proteome</keyword>
<dbReference type="Pfam" id="PF01593">
    <property type="entry name" value="Amino_oxidase"/>
    <property type="match status" value="1"/>
</dbReference>
<dbReference type="EMBL" id="FNPZ01000001">
    <property type="protein sequence ID" value="SDY74308.1"/>
    <property type="molecule type" value="Genomic_DNA"/>
</dbReference>
<name>A0A1H3MDD4_9MICO</name>
<dbReference type="PANTHER" id="PTHR43734:SF1">
    <property type="entry name" value="PHYTOENE DESATURASE"/>
    <property type="match status" value="1"/>
</dbReference>
<gene>
    <name evidence="7" type="ORF">SAMN05216554_1363</name>
</gene>
<dbReference type="AlphaFoldDB" id="A0A1H3MDD4"/>
<organism evidence="7 8">
    <name type="scientific">Herbiconiux ginsengi</name>
    <dbReference type="NCBI Taxonomy" id="381665"/>
    <lineage>
        <taxon>Bacteria</taxon>
        <taxon>Bacillati</taxon>
        <taxon>Actinomycetota</taxon>
        <taxon>Actinomycetes</taxon>
        <taxon>Micrococcales</taxon>
        <taxon>Microbacteriaceae</taxon>
        <taxon>Herbiconiux</taxon>
    </lineage>
</organism>
<evidence type="ECO:0000256" key="1">
    <source>
        <dbReference type="ARBA" id="ARBA00004829"/>
    </source>
</evidence>